<feature type="compositionally biased region" description="Polar residues" evidence="2">
    <location>
        <begin position="290"/>
        <end position="303"/>
    </location>
</feature>
<feature type="compositionally biased region" description="Polar residues" evidence="2">
    <location>
        <begin position="368"/>
        <end position="401"/>
    </location>
</feature>
<dbReference type="PANTHER" id="PTHR33701">
    <property type="entry name" value="TRANSMEMBRANE PROTEIN"/>
    <property type="match status" value="1"/>
</dbReference>
<name>A0ABC8ZHS0_9POAL</name>
<feature type="compositionally biased region" description="Acidic residues" evidence="2">
    <location>
        <begin position="76"/>
        <end position="94"/>
    </location>
</feature>
<feature type="compositionally biased region" description="Polar residues" evidence="2">
    <location>
        <begin position="322"/>
        <end position="337"/>
    </location>
</feature>
<feature type="region of interest" description="Disordered" evidence="2">
    <location>
        <begin position="68"/>
        <end position="245"/>
    </location>
</feature>
<evidence type="ECO:0000256" key="2">
    <source>
        <dbReference type="SAM" id="MobiDB-lite"/>
    </source>
</evidence>
<feature type="region of interest" description="Disordered" evidence="2">
    <location>
        <begin position="429"/>
        <end position="475"/>
    </location>
</feature>
<dbReference type="EMBL" id="OZ075129">
    <property type="protein sequence ID" value="CAL4960356.1"/>
    <property type="molecule type" value="Genomic_DNA"/>
</dbReference>
<gene>
    <name evidence="3" type="ORF">URODEC1_LOCUS44358</name>
</gene>
<feature type="compositionally biased region" description="Basic and acidic residues" evidence="2">
    <location>
        <begin position="267"/>
        <end position="287"/>
    </location>
</feature>
<keyword evidence="4" id="KW-1185">Reference proteome</keyword>
<dbReference type="PANTHER" id="PTHR33701:SF3">
    <property type="entry name" value="TRANSCRIPTIONAL REGULATOR ATRX"/>
    <property type="match status" value="1"/>
</dbReference>
<feature type="compositionally biased region" description="Acidic residues" evidence="2">
    <location>
        <begin position="213"/>
        <end position="222"/>
    </location>
</feature>
<feature type="compositionally biased region" description="Basic residues" evidence="2">
    <location>
        <begin position="146"/>
        <end position="157"/>
    </location>
</feature>
<evidence type="ECO:0000313" key="4">
    <source>
        <dbReference type="Proteomes" id="UP001497457"/>
    </source>
</evidence>
<accession>A0ABC8ZHS0</accession>
<reference evidence="3" key="1">
    <citation type="submission" date="2024-10" db="EMBL/GenBank/DDBJ databases">
        <authorList>
            <person name="Ryan C."/>
        </authorList>
    </citation>
    <scope>NUCLEOTIDE SEQUENCE [LARGE SCALE GENOMIC DNA]</scope>
</reference>
<dbReference type="AlphaFoldDB" id="A0ABC8ZHS0"/>
<feature type="compositionally biased region" description="Polar residues" evidence="2">
    <location>
        <begin position="460"/>
        <end position="475"/>
    </location>
</feature>
<evidence type="ECO:0000313" key="3">
    <source>
        <dbReference type="EMBL" id="CAL4960356.1"/>
    </source>
</evidence>
<feature type="coiled-coil region" evidence="1">
    <location>
        <begin position="23"/>
        <end position="60"/>
    </location>
</feature>
<keyword evidence="1" id="KW-0175">Coiled coil</keyword>
<evidence type="ECO:0000256" key="1">
    <source>
        <dbReference type="SAM" id="Coils"/>
    </source>
</evidence>
<proteinExistence type="predicted"/>
<sequence length="675" mass="72676">MAESTAMTVDFLRARLLSERSVSRAAKERADELAKRVAELEEQVRAVTAQRRQAERAADEVLAILDSQGFGGHLSDDEDDSASDKDGGEEDDDDAKGRGDTARAPGEQEEEEEAAKGGEAEDAQSGTAQPGGLSWKGRSVSPRKATQLRHKHGRRRYFYLLSSDDSSPKYRVGQSCRKNKRRIELLSNGSRSGAPEDDGGGAGSLKGRHDGPDCADMDGEVGGEERNSGDGGGGQYVIRYEKDGEMERVLERQAELIGQYEEEEEAQREWEKQYNESRNANKVDIKVKNGSISELPQNASRENGAQRREASNGPDPLRAQTAPISAQESSATSTVTRQDQDRGDLISDGESGYNANAERYAIKAPSDGSPSSDTLNSKVSNWSSSQFHDNTDSQADTQPYRPASTNIEDIESVLQALQRARISLSAKLSLSKPVPPSQVTLALPAPGDEHKEYDDLQGSDDGSNSYREEINGSSPARQEILALPAPEDCHEMVDLPVSNTGISAAEQLSSSSPRREEILALPGPGDASRREIEAYTNIPVGVPGLFRLPTDSFPVDEKIFSSGVSLGAPVTRHGTGIVGNLAADAYDAATSAPSVYGDRSGFSANYDLQTCAILSVPTPGRCNIPTPDFTVGISPFLPGIPGLEQDLRRAAGPLGNADLFMQRGIDYTISNKWML</sequence>
<feature type="region of interest" description="Disordered" evidence="2">
    <location>
        <begin position="258"/>
        <end position="401"/>
    </location>
</feature>
<dbReference type="Proteomes" id="UP001497457">
    <property type="component" value="Chromosome 19rd"/>
</dbReference>
<protein>
    <submittedName>
        <fullName evidence="3">Uncharacterized protein</fullName>
    </submittedName>
</protein>
<organism evidence="3 4">
    <name type="scientific">Urochloa decumbens</name>
    <dbReference type="NCBI Taxonomy" id="240449"/>
    <lineage>
        <taxon>Eukaryota</taxon>
        <taxon>Viridiplantae</taxon>
        <taxon>Streptophyta</taxon>
        <taxon>Embryophyta</taxon>
        <taxon>Tracheophyta</taxon>
        <taxon>Spermatophyta</taxon>
        <taxon>Magnoliopsida</taxon>
        <taxon>Liliopsida</taxon>
        <taxon>Poales</taxon>
        <taxon>Poaceae</taxon>
        <taxon>PACMAD clade</taxon>
        <taxon>Panicoideae</taxon>
        <taxon>Panicodae</taxon>
        <taxon>Paniceae</taxon>
        <taxon>Melinidinae</taxon>
        <taxon>Urochloa</taxon>
    </lineage>
</organism>